<gene>
    <name evidence="4" type="ORF">F4692_003894</name>
</gene>
<dbReference type="InterPro" id="IPR002656">
    <property type="entry name" value="Acyl_transf_3_dom"/>
</dbReference>
<dbReference type="GO" id="GO:0016747">
    <property type="term" value="F:acyltransferase activity, transferring groups other than amino-acyl groups"/>
    <property type="evidence" value="ECO:0007669"/>
    <property type="project" value="InterPro"/>
</dbReference>
<feature type="transmembrane region" description="Helical" evidence="2">
    <location>
        <begin position="96"/>
        <end position="115"/>
    </location>
</feature>
<feature type="transmembrane region" description="Helical" evidence="2">
    <location>
        <begin position="255"/>
        <end position="274"/>
    </location>
</feature>
<accession>A0A7Y9KVC5</accession>
<dbReference type="RefSeq" id="WP_308645386.1">
    <property type="nucleotide sequence ID" value="NZ_JACCBW010000006.1"/>
</dbReference>
<comment type="caution">
    <text evidence="4">The sequence shown here is derived from an EMBL/GenBank/DDBJ whole genome shotgun (WGS) entry which is preliminary data.</text>
</comment>
<evidence type="ECO:0000313" key="4">
    <source>
        <dbReference type="EMBL" id="NYE38743.1"/>
    </source>
</evidence>
<dbReference type="AlphaFoldDB" id="A0A7Y9KVC5"/>
<evidence type="ECO:0000313" key="5">
    <source>
        <dbReference type="Proteomes" id="UP000549911"/>
    </source>
</evidence>
<dbReference type="InterPro" id="IPR050879">
    <property type="entry name" value="Acyltransferase_3"/>
</dbReference>
<feature type="transmembrane region" description="Helical" evidence="2">
    <location>
        <begin position="286"/>
        <end position="307"/>
    </location>
</feature>
<sequence length="431" mass="47355">MAASTTVTWEDAPGDEDPARRAAQIASLTGLRGFAALMVVLIHTSVLTEFSWLGVPEYGPVSLFVLSGFLLYRPWARWGMRTGSRPDVLDFARRRLLRIFPAYLVVLLVVSVVYADDRPEGAREWFQAASLTWIYTTQDSVRNSLFQTWSLATELSWYVALPIMGGVAALAARRMDPRTGLRVTAALLCLSVPISFGYRRWVETEGLEDYLTYTLWLPAFLFCFAAGAMVTLLLEGERARLVRLTALRRVCEDRWALLVLAVAVALVGTSSVAGPDGFADIAYGEQQLRVSCAAVVAVLLLLVAVFGPPSGPVNRVLSAPWSNAIGRWSYGIYLWHLPVVVVLERDLTFTDGLGGLLWRLAMVLAVSVPLGAATYAWVERPTMAWARRRYPSTSPSRGRRVLDPPTAASSSTADQPSAATADTQRRRSPEA</sequence>
<feature type="transmembrane region" description="Helical" evidence="2">
    <location>
        <begin position="30"/>
        <end position="52"/>
    </location>
</feature>
<dbReference type="GO" id="GO:0009103">
    <property type="term" value="P:lipopolysaccharide biosynthetic process"/>
    <property type="evidence" value="ECO:0007669"/>
    <property type="project" value="TreeGrafter"/>
</dbReference>
<evidence type="ECO:0000256" key="1">
    <source>
        <dbReference type="SAM" id="MobiDB-lite"/>
    </source>
</evidence>
<dbReference type="PANTHER" id="PTHR23028:SF53">
    <property type="entry name" value="ACYL_TRANSF_3 DOMAIN-CONTAINING PROTEIN"/>
    <property type="match status" value="1"/>
</dbReference>
<feature type="transmembrane region" description="Helical" evidence="2">
    <location>
        <begin position="328"/>
        <end position="344"/>
    </location>
</feature>
<dbReference type="Pfam" id="PF01757">
    <property type="entry name" value="Acyl_transf_3"/>
    <property type="match status" value="1"/>
</dbReference>
<feature type="transmembrane region" description="Helical" evidence="2">
    <location>
        <begin position="210"/>
        <end position="234"/>
    </location>
</feature>
<organism evidence="4 5">
    <name type="scientific">Nocardioides cavernae</name>
    <dbReference type="NCBI Taxonomy" id="1921566"/>
    <lineage>
        <taxon>Bacteria</taxon>
        <taxon>Bacillati</taxon>
        <taxon>Actinomycetota</taxon>
        <taxon>Actinomycetes</taxon>
        <taxon>Propionibacteriales</taxon>
        <taxon>Nocardioidaceae</taxon>
        <taxon>Nocardioides</taxon>
    </lineage>
</organism>
<dbReference type="GO" id="GO:0016020">
    <property type="term" value="C:membrane"/>
    <property type="evidence" value="ECO:0007669"/>
    <property type="project" value="TreeGrafter"/>
</dbReference>
<proteinExistence type="predicted"/>
<keyword evidence="2" id="KW-1133">Transmembrane helix</keyword>
<evidence type="ECO:0000256" key="2">
    <source>
        <dbReference type="SAM" id="Phobius"/>
    </source>
</evidence>
<keyword evidence="2" id="KW-0472">Membrane</keyword>
<keyword evidence="5" id="KW-1185">Reference proteome</keyword>
<feature type="transmembrane region" description="Helical" evidence="2">
    <location>
        <begin position="58"/>
        <end position="75"/>
    </location>
</feature>
<dbReference type="PANTHER" id="PTHR23028">
    <property type="entry name" value="ACETYLTRANSFERASE"/>
    <property type="match status" value="1"/>
</dbReference>
<feature type="region of interest" description="Disordered" evidence="1">
    <location>
        <begin position="389"/>
        <end position="431"/>
    </location>
</feature>
<name>A0A7Y9KVC5_9ACTN</name>
<dbReference type="Proteomes" id="UP000549911">
    <property type="component" value="Unassembled WGS sequence"/>
</dbReference>
<reference evidence="4 5" key="2">
    <citation type="submission" date="2020-08" db="EMBL/GenBank/DDBJ databases">
        <title>The Agave Microbiome: Exploring the role of microbial communities in plant adaptations to desert environments.</title>
        <authorList>
            <person name="Partida-Martinez L.P."/>
        </authorList>
    </citation>
    <scope>NUCLEOTIDE SEQUENCE [LARGE SCALE GENOMIC DNA]</scope>
    <source>
        <strain evidence="4 5">AT2.17</strain>
    </source>
</reference>
<feature type="transmembrane region" description="Helical" evidence="2">
    <location>
        <begin position="155"/>
        <end position="172"/>
    </location>
</feature>
<reference evidence="4 5" key="1">
    <citation type="submission" date="2020-07" db="EMBL/GenBank/DDBJ databases">
        <authorList>
            <person name="Partida-Martinez L."/>
            <person name="Huntemann M."/>
            <person name="Clum A."/>
            <person name="Wang J."/>
            <person name="Palaniappan K."/>
            <person name="Ritter S."/>
            <person name="Chen I.-M."/>
            <person name="Stamatis D."/>
            <person name="Reddy T."/>
            <person name="O'Malley R."/>
            <person name="Daum C."/>
            <person name="Shapiro N."/>
            <person name="Ivanova N."/>
            <person name="Kyrpides N."/>
            <person name="Woyke T."/>
        </authorList>
    </citation>
    <scope>NUCLEOTIDE SEQUENCE [LARGE SCALE GENOMIC DNA]</scope>
    <source>
        <strain evidence="4 5">AT2.17</strain>
    </source>
</reference>
<feature type="compositionally biased region" description="Polar residues" evidence="1">
    <location>
        <begin position="407"/>
        <end position="422"/>
    </location>
</feature>
<evidence type="ECO:0000259" key="3">
    <source>
        <dbReference type="Pfam" id="PF01757"/>
    </source>
</evidence>
<dbReference type="EMBL" id="JACCBW010000006">
    <property type="protein sequence ID" value="NYE38743.1"/>
    <property type="molecule type" value="Genomic_DNA"/>
</dbReference>
<keyword evidence="2" id="KW-0812">Transmembrane</keyword>
<feature type="transmembrane region" description="Helical" evidence="2">
    <location>
        <begin position="356"/>
        <end position="378"/>
    </location>
</feature>
<protein>
    <submittedName>
        <fullName evidence="4">Peptidoglycan/LPS O-acetylase OafA/YrhL</fullName>
    </submittedName>
</protein>
<feature type="transmembrane region" description="Helical" evidence="2">
    <location>
        <begin position="179"/>
        <end position="198"/>
    </location>
</feature>
<feature type="domain" description="Acyltransferase 3" evidence="3">
    <location>
        <begin position="26"/>
        <end position="370"/>
    </location>
</feature>